<evidence type="ECO:0000313" key="3">
    <source>
        <dbReference type="Proteomes" id="UP000078561"/>
    </source>
</evidence>
<feature type="region of interest" description="Disordered" evidence="1">
    <location>
        <begin position="469"/>
        <end position="537"/>
    </location>
</feature>
<feature type="region of interest" description="Disordered" evidence="1">
    <location>
        <begin position="300"/>
        <end position="336"/>
    </location>
</feature>
<feature type="compositionally biased region" description="Low complexity" evidence="1">
    <location>
        <begin position="246"/>
        <end position="263"/>
    </location>
</feature>
<dbReference type="Proteomes" id="UP000078561">
    <property type="component" value="Unassembled WGS sequence"/>
</dbReference>
<feature type="compositionally biased region" description="Polar residues" evidence="1">
    <location>
        <begin position="300"/>
        <end position="310"/>
    </location>
</feature>
<feature type="region of interest" description="Disordered" evidence="1">
    <location>
        <begin position="188"/>
        <end position="211"/>
    </location>
</feature>
<dbReference type="AlphaFoldDB" id="A0A168S405"/>
<sequence length="537" mass="59213">MDNEFNTAKKFPVYEQKEKSRRWSNCFGLVNKFKRLKNRLSTIQASDALRQPIPSSQQKSTRTLSNGMFVVYPRHRTPHYYHHRHAHSASTIATFSPQLSSVDSVEQQQQQQPSRALTPITAATYHLSLLSTTPSPSLSPPPRHGQIGRSRAFSDTSSSTHCCNDWRQFTTSYQKMTVRLSLDTESIYQQHRHQRHSNNDNTNDSSCMTDSPVDAVASVRDSMLIYQEDDVSTLRAHSNYSTISNTSSLTPQAPASSTATSPSFRSGTLGHPQTPKKQNKVPSLPSSATLQQYRQPLSSTITTASSNHRQSIGSSSRTSTLSSIDLPLKERRRRRSPLMFGENDRLTLPIPRNDMAFMQTNSNSNMDGAAARHSVISSCNDDHATKQKSRERAMQQLEGVSQSSTDGKIISMSRIASTKSLDEQLVAAGDPTLMMNKAHYDAVVSRTIQQRRPSSPMAYATTPPLLTQSAAASMTPPPSSSGLLNKNSVGTLSSSFLPTPSSSSSPPPPPPAHHTHYLAHPHHHPLPTTPNSLDSYL</sequence>
<dbReference type="EMBL" id="LT554853">
    <property type="protein sequence ID" value="SAM07776.1"/>
    <property type="molecule type" value="Genomic_DNA"/>
</dbReference>
<feature type="region of interest" description="Disordered" evidence="1">
    <location>
        <begin position="131"/>
        <end position="160"/>
    </location>
</feature>
<feature type="compositionally biased region" description="Low complexity" evidence="1">
    <location>
        <begin position="491"/>
        <end position="504"/>
    </location>
</feature>
<gene>
    <name evidence="2" type="primary">ABSGL_13433.1 scaffold 14165</name>
</gene>
<proteinExistence type="predicted"/>
<feature type="compositionally biased region" description="Basic residues" evidence="1">
    <location>
        <begin position="513"/>
        <end position="525"/>
    </location>
</feature>
<accession>A0A168S405</accession>
<organism evidence="2">
    <name type="scientific">Absidia glauca</name>
    <name type="common">Pin mould</name>
    <dbReference type="NCBI Taxonomy" id="4829"/>
    <lineage>
        <taxon>Eukaryota</taxon>
        <taxon>Fungi</taxon>
        <taxon>Fungi incertae sedis</taxon>
        <taxon>Mucoromycota</taxon>
        <taxon>Mucoromycotina</taxon>
        <taxon>Mucoromycetes</taxon>
        <taxon>Mucorales</taxon>
        <taxon>Cunninghamellaceae</taxon>
        <taxon>Absidia</taxon>
    </lineage>
</organism>
<dbReference type="InParanoid" id="A0A168S405"/>
<protein>
    <submittedName>
        <fullName evidence="2">Uncharacterized protein</fullName>
    </submittedName>
</protein>
<feature type="compositionally biased region" description="Low complexity" evidence="1">
    <location>
        <begin position="311"/>
        <end position="324"/>
    </location>
</feature>
<feature type="region of interest" description="Disordered" evidence="1">
    <location>
        <begin position="243"/>
        <end position="286"/>
    </location>
</feature>
<evidence type="ECO:0000256" key="1">
    <source>
        <dbReference type="SAM" id="MobiDB-lite"/>
    </source>
</evidence>
<feature type="compositionally biased region" description="Polar residues" evidence="1">
    <location>
        <begin position="199"/>
        <end position="209"/>
    </location>
</feature>
<reference evidence="2" key="1">
    <citation type="submission" date="2016-04" db="EMBL/GenBank/DDBJ databases">
        <authorList>
            <person name="Evans L.H."/>
            <person name="Alamgir A."/>
            <person name="Owens N."/>
            <person name="Weber N.D."/>
            <person name="Virtaneva K."/>
            <person name="Barbian K."/>
            <person name="Babar A."/>
            <person name="Rosenke K."/>
        </authorList>
    </citation>
    <scope>NUCLEOTIDE SEQUENCE [LARGE SCALE GENOMIC DNA]</scope>
    <source>
        <strain evidence="2">CBS 101.48</strain>
    </source>
</reference>
<keyword evidence="3" id="KW-1185">Reference proteome</keyword>
<name>A0A168S405_ABSGL</name>
<evidence type="ECO:0000313" key="2">
    <source>
        <dbReference type="EMBL" id="SAM07776.1"/>
    </source>
</evidence>
<dbReference type="OrthoDB" id="2287289at2759"/>